<evidence type="ECO:0000313" key="9">
    <source>
        <dbReference type="Proteomes" id="UP000574390"/>
    </source>
</evidence>
<evidence type="ECO:0000256" key="6">
    <source>
        <dbReference type="SAM" id="Phobius"/>
    </source>
</evidence>
<organism evidence="8 9">
    <name type="scientific">Perkinsus olseni</name>
    <name type="common">Perkinsus atlanticus</name>
    <dbReference type="NCBI Taxonomy" id="32597"/>
    <lineage>
        <taxon>Eukaryota</taxon>
        <taxon>Sar</taxon>
        <taxon>Alveolata</taxon>
        <taxon>Perkinsozoa</taxon>
        <taxon>Perkinsea</taxon>
        <taxon>Perkinsida</taxon>
        <taxon>Perkinsidae</taxon>
        <taxon>Perkinsus</taxon>
    </lineage>
</organism>
<proteinExistence type="predicted"/>
<evidence type="ECO:0000259" key="7">
    <source>
        <dbReference type="PROSITE" id="PS51384"/>
    </source>
</evidence>
<keyword evidence="3 5" id="KW-0274">FAD</keyword>
<name>A0A7J6SZT4_PEROL</name>
<dbReference type="PANTHER" id="PTHR19370">
    <property type="entry name" value="NADH-CYTOCHROME B5 REDUCTASE"/>
    <property type="match status" value="1"/>
</dbReference>
<gene>
    <name evidence="8" type="primary">CBR1_4</name>
    <name evidence="8" type="ORF">FOZ62_026435</name>
</gene>
<accession>A0A7J6SZT4</accession>
<evidence type="ECO:0000256" key="3">
    <source>
        <dbReference type="ARBA" id="ARBA00022827"/>
    </source>
</evidence>
<sequence>MFWRWLTGRPSKALSSYGNAYKLIRKQPLNRNTSVYRFALPTEAHVLGLPVGQHLMLGPVGGGKDTPSRPYTPITIDRTTKGTFDLLIKTYPTGRLTPWIDQLKLGDEAFMSGPFGGFTYEGRGGIRINNEITGEKRRLSCQSFTMFAGGTGITPMYQLLQAIAVDDEDTTAVNLHFYNRSAEDILLFEELIAMEQASKGKFKITFYVDEGQAPEGIEEGILTSAVVKEIIAGSDSTGMVAWTARALASSTDCLWSILLLLALPSVLVTPSHAFAPGGVDFYGYQDHRNSAVYQVISDALQSHGIELWYINGTSGWLTGPGRRKILRLIYLLPCLRSHFIYLFLFEYEDTILPLIEVSPHWTIPEISFHPAWYWPGVLLAPHFQLLPYVFPLFITNALLAVVLLYSLVTVAVHDFIWVISLRRIRSMGELMQELDWTARECAVRCAIFTFLPDPLQVIRERRISSPHSDDQQRAIRYIGIPVSLGYKMIFVSQDCRLG</sequence>
<keyword evidence="4" id="KW-0560">Oxidoreductase</keyword>
<feature type="binding site" evidence="5">
    <location>
        <position position="154"/>
    </location>
    <ligand>
        <name>FAD</name>
        <dbReference type="ChEBI" id="CHEBI:57692"/>
    </ligand>
</feature>
<dbReference type="GO" id="GO:0016491">
    <property type="term" value="F:oxidoreductase activity"/>
    <property type="evidence" value="ECO:0007669"/>
    <property type="project" value="UniProtKB-KW"/>
</dbReference>
<comment type="cofactor">
    <cofactor evidence="1 5">
        <name>FAD</name>
        <dbReference type="ChEBI" id="CHEBI:57692"/>
    </cofactor>
</comment>
<dbReference type="Pfam" id="PF00175">
    <property type="entry name" value="NAD_binding_1"/>
    <property type="match status" value="1"/>
</dbReference>
<feature type="binding site" evidence="5">
    <location>
        <position position="71"/>
    </location>
    <ligand>
        <name>FAD</name>
        <dbReference type="ChEBI" id="CHEBI:57692"/>
    </ligand>
</feature>
<dbReference type="Proteomes" id="UP000574390">
    <property type="component" value="Unassembled WGS sequence"/>
</dbReference>
<dbReference type="SUPFAM" id="SSF63380">
    <property type="entry name" value="Riboflavin synthase domain-like"/>
    <property type="match status" value="1"/>
</dbReference>
<keyword evidence="6" id="KW-0812">Transmembrane</keyword>
<feature type="domain" description="FAD-binding FR-type" evidence="7">
    <location>
        <begin position="16"/>
        <end position="121"/>
    </location>
</feature>
<dbReference type="Pfam" id="PF00970">
    <property type="entry name" value="FAD_binding_6"/>
    <property type="match status" value="1"/>
</dbReference>
<dbReference type="InterPro" id="IPR001834">
    <property type="entry name" value="CBR-like"/>
</dbReference>
<keyword evidence="2 5" id="KW-0285">Flavoprotein</keyword>
<evidence type="ECO:0000256" key="1">
    <source>
        <dbReference type="ARBA" id="ARBA00001974"/>
    </source>
</evidence>
<evidence type="ECO:0000256" key="2">
    <source>
        <dbReference type="ARBA" id="ARBA00022630"/>
    </source>
</evidence>
<feature type="binding site" evidence="5">
    <location>
        <position position="69"/>
    </location>
    <ligand>
        <name>FAD</name>
        <dbReference type="ChEBI" id="CHEBI:57692"/>
    </ligand>
</feature>
<feature type="transmembrane region" description="Helical" evidence="6">
    <location>
        <begin position="388"/>
        <end position="421"/>
    </location>
</feature>
<feature type="binding site" evidence="5">
    <location>
        <position position="87"/>
    </location>
    <ligand>
        <name>FAD</name>
        <dbReference type="ChEBI" id="CHEBI:57692"/>
    </ligand>
</feature>
<evidence type="ECO:0000313" key="8">
    <source>
        <dbReference type="EMBL" id="KAF4738489.1"/>
    </source>
</evidence>
<keyword evidence="6" id="KW-0472">Membrane</keyword>
<dbReference type="InterPro" id="IPR001433">
    <property type="entry name" value="OxRdtase_FAD/NAD-bd"/>
</dbReference>
<feature type="binding site" evidence="5">
    <location>
        <position position="70"/>
    </location>
    <ligand>
        <name>FAD</name>
        <dbReference type="ChEBI" id="CHEBI:57692"/>
    </ligand>
</feature>
<feature type="binding site" evidence="5">
    <location>
        <position position="89"/>
    </location>
    <ligand>
        <name>FAD</name>
        <dbReference type="ChEBI" id="CHEBI:57692"/>
    </ligand>
</feature>
<dbReference type="AlphaFoldDB" id="A0A7J6SZT4"/>
<dbReference type="SUPFAM" id="SSF52343">
    <property type="entry name" value="Ferredoxin reductase-like, C-terminal NADP-linked domain"/>
    <property type="match status" value="1"/>
</dbReference>
<dbReference type="InterPro" id="IPR008333">
    <property type="entry name" value="Cbr1-like_FAD-bd_dom"/>
</dbReference>
<dbReference type="CDD" id="cd06183">
    <property type="entry name" value="cyt_b5_reduct_like"/>
    <property type="match status" value="1"/>
</dbReference>
<dbReference type="Gene3D" id="3.40.50.80">
    <property type="entry name" value="Nucleotide-binding domain of ferredoxin-NADP reductase (FNR) module"/>
    <property type="match status" value="1"/>
</dbReference>
<comment type="caution">
    <text evidence="8">The sequence shown here is derived from an EMBL/GenBank/DDBJ whole genome shotgun (WGS) entry which is preliminary data.</text>
</comment>
<keyword evidence="6" id="KW-1133">Transmembrane helix</keyword>
<evidence type="ECO:0000256" key="5">
    <source>
        <dbReference type="PIRSR" id="PIRSR601834-1"/>
    </source>
</evidence>
<dbReference type="EMBL" id="JABANM010010955">
    <property type="protein sequence ID" value="KAF4738489.1"/>
    <property type="molecule type" value="Genomic_DNA"/>
</dbReference>
<evidence type="ECO:0000256" key="4">
    <source>
        <dbReference type="ARBA" id="ARBA00023002"/>
    </source>
</evidence>
<protein>
    <submittedName>
        <fullName evidence="8">NADH-cytochrome b5 reductase</fullName>
    </submittedName>
</protein>
<dbReference type="PRINTS" id="PR00406">
    <property type="entry name" value="CYTB5RDTASE"/>
</dbReference>
<dbReference type="Gene3D" id="2.40.30.10">
    <property type="entry name" value="Translation factors"/>
    <property type="match status" value="1"/>
</dbReference>
<dbReference type="InterPro" id="IPR017938">
    <property type="entry name" value="Riboflavin_synthase-like_b-brl"/>
</dbReference>
<dbReference type="PROSITE" id="PS51384">
    <property type="entry name" value="FAD_FR"/>
    <property type="match status" value="1"/>
</dbReference>
<dbReference type="InterPro" id="IPR017927">
    <property type="entry name" value="FAD-bd_FR_type"/>
</dbReference>
<dbReference type="InterPro" id="IPR039261">
    <property type="entry name" value="FNR_nucleotide-bd"/>
</dbReference>
<reference evidence="8 9" key="1">
    <citation type="submission" date="2020-04" db="EMBL/GenBank/DDBJ databases">
        <title>Perkinsus olseni comparative genomics.</title>
        <authorList>
            <person name="Bogema D.R."/>
        </authorList>
    </citation>
    <scope>NUCLEOTIDE SEQUENCE [LARGE SCALE GENOMIC DNA]</scope>
    <source>
        <strain evidence="8">ATCC PRA-205</strain>
    </source>
</reference>